<dbReference type="PROSITE" id="PS00756">
    <property type="entry name" value="SECY_2"/>
    <property type="match status" value="1"/>
</dbReference>
<gene>
    <name evidence="10" type="primary">secY</name>
    <name evidence="14" type="ORF">AKL17_0447</name>
</gene>
<dbReference type="HAMAP" id="MF_01465">
    <property type="entry name" value="SecY"/>
    <property type="match status" value="1"/>
</dbReference>
<dbReference type="STRING" id="1335048.AKL17_0447"/>
<keyword evidence="5 10" id="KW-0653">Protein transport</keyword>
<dbReference type="PATRIC" id="fig|1335048.3.peg.466"/>
<evidence type="ECO:0000256" key="2">
    <source>
        <dbReference type="ARBA" id="ARBA00005751"/>
    </source>
</evidence>
<feature type="transmembrane region" description="Helical" evidence="10">
    <location>
        <begin position="60"/>
        <end position="80"/>
    </location>
</feature>
<evidence type="ECO:0000256" key="10">
    <source>
        <dbReference type="HAMAP-Rule" id="MF_01465"/>
    </source>
</evidence>
<keyword evidence="15" id="KW-1185">Reference proteome</keyword>
<evidence type="ECO:0000256" key="4">
    <source>
        <dbReference type="ARBA" id="ARBA00022692"/>
    </source>
</evidence>
<dbReference type="PROSITE" id="PS00755">
    <property type="entry name" value="SECY_1"/>
    <property type="match status" value="1"/>
</dbReference>
<feature type="transmembrane region" description="Helical" evidence="10">
    <location>
        <begin position="214"/>
        <end position="236"/>
    </location>
</feature>
<feature type="transmembrane region" description="Helical" evidence="10">
    <location>
        <begin position="27"/>
        <end position="48"/>
    </location>
</feature>
<dbReference type="Pfam" id="PF00344">
    <property type="entry name" value="SecY"/>
    <property type="match status" value="1"/>
</dbReference>
<dbReference type="EMBL" id="CP012661">
    <property type="protein sequence ID" value="AMY67708.1"/>
    <property type="molecule type" value="Genomic_DNA"/>
</dbReference>
<dbReference type="RefSeq" id="WP_066809269.1">
    <property type="nucleotide sequence ID" value="NZ_CP012661.1"/>
</dbReference>
<comment type="subcellular location">
    <subcellularLocation>
        <location evidence="10">Cell membrane</location>
        <topology evidence="10">Multi-pass membrane protein</topology>
    </subcellularLocation>
    <subcellularLocation>
        <location evidence="1 12">Membrane</location>
        <topology evidence="1 12">Multi-pass membrane protein</topology>
    </subcellularLocation>
</comment>
<keyword evidence="3 10" id="KW-0813">Transport</keyword>
<name>A0A159Z160_9RHOB</name>
<dbReference type="GO" id="GO:0043952">
    <property type="term" value="P:protein transport by the Sec complex"/>
    <property type="evidence" value="ECO:0007669"/>
    <property type="project" value="UniProtKB-UniRule"/>
</dbReference>
<dbReference type="Gene3D" id="1.10.3370.10">
    <property type="entry name" value="SecY subunit domain"/>
    <property type="match status" value="1"/>
</dbReference>
<evidence type="ECO:0000313" key="15">
    <source>
        <dbReference type="Proteomes" id="UP000076128"/>
    </source>
</evidence>
<dbReference type="SUPFAM" id="SSF103491">
    <property type="entry name" value="Preprotein translocase SecY subunit"/>
    <property type="match status" value="1"/>
</dbReference>
<keyword evidence="4 10" id="KW-0812">Transmembrane</keyword>
<protein>
    <recommendedName>
        <fullName evidence="9 10">Protein translocase subunit SecY</fullName>
    </recommendedName>
</protein>
<keyword evidence="10" id="KW-1003">Cell membrane</keyword>
<feature type="transmembrane region" description="Helical" evidence="10">
    <location>
        <begin position="186"/>
        <end position="208"/>
    </location>
</feature>
<feature type="transmembrane region" description="Helical" evidence="10">
    <location>
        <begin position="315"/>
        <end position="337"/>
    </location>
</feature>
<dbReference type="AlphaFoldDB" id="A0A159Z160"/>
<keyword evidence="6 10" id="KW-1133">Transmembrane helix</keyword>
<dbReference type="Proteomes" id="UP000076128">
    <property type="component" value="Chromosome"/>
</dbReference>
<dbReference type="NCBIfam" id="TIGR00967">
    <property type="entry name" value="3a0501s007"/>
    <property type="match status" value="1"/>
</dbReference>
<evidence type="ECO:0000256" key="11">
    <source>
        <dbReference type="RuleBase" id="RU000537"/>
    </source>
</evidence>
<dbReference type="GO" id="GO:0005886">
    <property type="term" value="C:plasma membrane"/>
    <property type="evidence" value="ECO:0007669"/>
    <property type="project" value="UniProtKB-SubCell"/>
</dbReference>
<evidence type="ECO:0000256" key="7">
    <source>
        <dbReference type="ARBA" id="ARBA00023010"/>
    </source>
</evidence>
<organism evidence="14 15">
    <name type="scientific">Frigidibacter mobilis</name>
    <dbReference type="NCBI Taxonomy" id="1335048"/>
    <lineage>
        <taxon>Bacteria</taxon>
        <taxon>Pseudomonadati</taxon>
        <taxon>Pseudomonadota</taxon>
        <taxon>Alphaproteobacteria</taxon>
        <taxon>Rhodobacterales</taxon>
        <taxon>Paracoccaceae</taxon>
        <taxon>Frigidibacter</taxon>
    </lineage>
</organism>
<dbReference type="InterPro" id="IPR026593">
    <property type="entry name" value="SecY"/>
</dbReference>
<feature type="transmembrane region" description="Helical" evidence="10">
    <location>
        <begin position="155"/>
        <end position="174"/>
    </location>
</feature>
<dbReference type="InterPro" id="IPR030659">
    <property type="entry name" value="SecY_CS"/>
</dbReference>
<feature type="transmembrane region" description="Helical" evidence="10">
    <location>
        <begin position="126"/>
        <end position="143"/>
    </location>
</feature>
<evidence type="ECO:0000256" key="1">
    <source>
        <dbReference type="ARBA" id="ARBA00004141"/>
    </source>
</evidence>
<evidence type="ECO:0000256" key="8">
    <source>
        <dbReference type="ARBA" id="ARBA00023136"/>
    </source>
</evidence>
<dbReference type="PIRSF" id="PIRSF004557">
    <property type="entry name" value="SecY"/>
    <property type="match status" value="1"/>
</dbReference>
<feature type="transmembrane region" description="Helical" evidence="10">
    <location>
        <begin position="369"/>
        <end position="391"/>
    </location>
</feature>
<dbReference type="GO" id="GO:0065002">
    <property type="term" value="P:intracellular protein transmembrane transport"/>
    <property type="evidence" value="ECO:0007669"/>
    <property type="project" value="UniProtKB-UniRule"/>
</dbReference>
<accession>A0A159Z160</accession>
<comment type="function">
    <text evidence="10 11">The central subunit of the protein translocation channel SecYEG. Consists of two halves formed by TMs 1-5 and 6-10. These two domains form a lateral gate at the front which open onto the bilayer between TMs 2 and 7, and are clamped together by SecE at the back. The channel is closed by both a pore ring composed of hydrophobic SecY resides and a short helix (helix 2A) on the extracellular side of the membrane which forms a plug. The plug probably moves laterally to allow the channel to open. The ring and the pore may move independently.</text>
</comment>
<dbReference type="FunFam" id="1.10.3370.10:FF:000001">
    <property type="entry name" value="Preprotein translocase subunit SecY"/>
    <property type="match status" value="1"/>
</dbReference>
<sequence length="453" mass="48927">MASAAEQMAANLSWGALGKATDLRQRILFTIGLLIVYRLGTYIPVPGIDGLALRQFMDDAAAGLGGILTMFTGGALGRMGIFALGIMPYISASIIVQLLTSMLPALEQLKKEGEQGRKKINQYTRYATVGLALFQAYGLAVSLEAGDLAHDPGMFFRLSVVVTLVGGTMFLMWLGEQITARGIGNGISLIIFVGIVAEIPAAMAQFFSQGRAGTISPIVIIGVILMVVVTIGFVVFMERALRKIHIQYPRRQVGMKVYDGGSSHLPIKVNPAGVIPAIFASSLLLLPTTIATFSGGQTGPVMSTLLAYFGPGQPLYLLFFTAMIVFFAYFYTANVAFKTEDVADNLKNQGGFVPGIRPGKRTEEYLDYVVNRVLVLGSGYLALVCLMPEILRSQLAIPFYFGGTSVLIVVSVTMDTINQVQSHLLAHQYEGLIEKSQLRGKKRPGTKKPPARR</sequence>
<comment type="similarity">
    <text evidence="2 10 13">Belongs to the SecY/SEC61-alpha family.</text>
</comment>
<comment type="subunit">
    <text evidence="10">Component of the Sec protein translocase complex. Heterotrimer consisting of SecY, SecE and SecG subunits. The heterotrimers can form oligomers, although 1 heterotrimer is thought to be able to translocate proteins. Interacts with the ribosome. Interacts with SecDF, and other proteins may be involved. Interacts with SecA.</text>
</comment>
<evidence type="ECO:0000256" key="12">
    <source>
        <dbReference type="RuleBase" id="RU003484"/>
    </source>
</evidence>
<dbReference type="PANTHER" id="PTHR10906">
    <property type="entry name" value="SECY/SEC61-ALPHA FAMILY MEMBER"/>
    <property type="match status" value="1"/>
</dbReference>
<dbReference type="PRINTS" id="PR00303">
    <property type="entry name" value="SECYTRNLCASE"/>
</dbReference>
<proteinExistence type="inferred from homology"/>
<reference evidence="14 15" key="1">
    <citation type="submission" date="2015-09" db="EMBL/GenBank/DDBJ databases">
        <title>Complete genome sequence of Defluviimonas alba cai42t isolated from an oilfield in Xinjiang.</title>
        <authorList>
            <person name="Geng S."/>
            <person name="Pan X."/>
            <person name="Wu X."/>
        </authorList>
    </citation>
    <scope>NUCLEOTIDE SEQUENCE [LARGE SCALE GENOMIC DNA]</scope>
    <source>
        <strain evidence="15">cai42</strain>
    </source>
</reference>
<dbReference type="KEGG" id="daa:AKL17_0447"/>
<feature type="transmembrane region" description="Helical" evidence="10">
    <location>
        <begin position="397"/>
        <end position="417"/>
    </location>
</feature>
<dbReference type="OrthoDB" id="9809248at2"/>
<dbReference type="InterPro" id="IPR023201">
    <property type="entry name" value="SecY_dom_sf"/>
</dbReference>
<keyword evidence="8 10" id="KW-0472">Membrane</keyword>
<evidence type="ECO:0000256" key="5">
    <source>
        <dbReference type="ARBA" id="ARBA00022927"/>
    </source>
</evidence>
<evidence type="ECO:0000256" key="13">
    <source>
        <dbReference type="RuleBase" id="RU004349"/>
    </source>
</evidence>
<dbReference type="InterPro" id="IPR002208">
    <property type="entry name" value="SecY/SEC61-alpha"/>
</dbReference>
<keyword evidence="7 10" id="KW-0811">Translocation</keyword>
<evidence type="ECO:0000256" key="3">
    <source>
        <dbReference type="ARBA" id="ARBA00022448"/>
    </source>
</evidence>
<evidence type="ECO:0000313" key="14">
    <source>
        <dbReference type="EMBL" id="AMY67708.1"/>
    </source>
</evidence>
<feature type="transmembrane region" description="Helical" evidence="10">
    <location>
        <begin position="274"/>
        <end position="295"/>
    </location>
</feature>
<dbReference type="GO" id="GO:0006605">
    <property type="term" value="P:protein targeting"/>
    <property type="evidence" value="ECO:0007669"/>
    <property type="project" value="UniProtKB-UniRule"/>
</dbReference>
<evidence type="ECO:0000256" key="9">
    <source>
        <dbReference type="ARBA" id="ARBA00039733"/>
    </source>
</evidence>
<evidence type="ECO:0000256" key="6">
    <source>
        <dbReference type="ARBA" id="ARBA00022989"/>
    </source>
</evidence>